<evidence type="ECO:0000256" key="8">
    <source>
        <dbReference type="ARBA" id="ARBA00023214"/>
    </source>
</evidence>
<evidence type="ECO:0000256" key="10">
    <source>
        <dbReference type="PROSITE-ProRule" id="PRU00703"/>
    </source>
</evidence>
<feature type="transmembrane region" description="Helical" evidence="11">
    <location>
        <begin position="379"/>
        <end position="400"/>
    </location>
</feature>
<evidence type="ECO:0000256" key="2">
    <source>
        <dbReference type="ARBA" id="ARBA00022448"/>
    </source>
</evidence>
<keyword evidence="5" id="KW-0406">Ion transport</keyword>
<dbReference type="PROSITE" id="PS51371">
    <property type="entry name" value="CBS"/>
    <property type="match status" value="2"/>
</dbReference>
<dbReference type="GO" id="GO:0034707">
    <property type="term" value="C:chloride channel complex"/>
    <property type="evidence" value="ECO:0007669"/>
    <property type="project" value="UniProtKB-KW"/>
</dbReference>
<dbReference type="Pfam" id="PF00571">
    <property type="entry name" value="CBS"/>
    <property type="match status" value="2"/>
</dbReference>
<feature type="transmembrane region" description="Helical" evidence="11">
    <location>
        <begin position="319"/>
        <end position="341"/>
    </location>
</feature>
<dbReference type="PANTHER" id="PTHR43427">
    <property type="entry name" value="CHLORIDE CHANNEL PROTEIN CLC-E"/>
    <property type="match status" value="1"/>
</dbReference>
<dbReference type="SUPFAM" id="SSF81340">
    <property type="entry name" value="Clc chloride channel"/>
    <property type="match status" value="1"/>
</dbReference>
<dbReference type="STRING" id="1409788.NC99_28770"/>
<feature type="transmembrane region" description="Helical" evidence="11">
    <location>
        <begin position="155"/>
        <end position="182"/>
    </location>
</feature>
<protein>
    <recommendedName>
        <fullName evidence="12">CBS domain-containing protein</fullName>
    </recommendedName>
</protein>
<feature type="transmembrane region" description="Helical" evidence="11">
    <location>
        <begin position="114"/>
        <end position="135"/>
    </location>
</feature>
<reference evidence="14" key="1">
    <citation type="submission" date="2015-07" db="EMBL/GenBank/DDBJ databases">
        <title>Genome sequencing of Sunxiuqinia dokdonensis strain SK.</title>
        <authorList>
            <person name="Ahn S."/>
            <person name="Kim B.-C."/>
        </authorList>
    </citation>
    <scope>NUCLEOTIDE SEQUENCE [LARGE SCALE GENOMIC DNA]</scope>
    <source>
        <strain evidence="14">SK</strain>
    </source>
</reference>
<gene>
    <name evidence="13" type="ORF">NC99_28770</name>
</gene>
<evidence type="ECO:0000256" key="7">
    <source>
        <dbReference type="ARBA" id="ARBA00023173"/>
    </source>
</evidence>
<feature type="transmembrane region" description="Helical" evidence="11">
    <location>
        <begin position="269"/>
        <end position="287"/>
    </location>
</feature>
<evidence type="ECO:0000256" key="5">
    <source>
        <dbReference type="ARBA" id="ARBA00023065"/>
    </source>
</evidence>
<dbReference type="InterPro" id="IPR000644">
    <property type="entry name" value="CBS_dom"/>
</dbReference>
<keyword evidence="3 11" id="KW-0812">Transmembrane</keyword>
<evidence type="ECO:0000256" key="6">
    <source>
        <dbReference type="ARBA" id="ARBA00023136"/>
    </source>
</evidence>
<proteinExistence type="predicted"/>
<dbReference type="Gene3D" id="3.10.580.10">
    <property type="entry name" value="CBS-domain"/>
    <property type="match status" value="1"/>
</dbReference>
<dbReference type="GO" id="GO:0005254">
    <property type="term" value="F:chloride channel activity"/>
    <property type="evidence" value="ECO:0007669"/>
    <property type="project" value="UniProtKB-KW"/>
</dbReference>
<evidence type="ECO:0000256" key="9">
    <source>
        <dbReference type="ARBA" id="ARBA00023303"/>
    </source>
</evidence>
<dbReference type="AlphaFoldDB" id="A0A0L8V770"/>
<feature type="domain" description="CBS" evidence="12">
    <location>
        <begin position="465"/>
        <end position="523"/>
    </location>
</feature>
<dbReference type="EMBL" id="LGIA01000165">
    <property type="protein sequence ID" value="KOH44330.1"/>
    <property type="molecule type" value="Genomic_DNA"/>
</dbReference>
<evidence type="ECO:0000313" key="14">
    <source>
        <dbReference type="Proteomes" id="UP000036958"/>
    </source>
</evidence>
<keyword evidence="9" id="KW-0407">Ion channel</keyword>
<keyword evidence="4 11" id="KW-1133">Transmembrane helix</keyword>
<comment type="subcellular location">
    <subcellularLocation>
        <location evidence="1">Membrane</location>
        <topology evidence="1">Multi-pass membrane protein</topology>
    </subcellularLocation>
</comment>
<dbReference type="InterPro" id="IPR001807">
    <property type="entry name" value="ClC"/>
</dbReference>
<feature type="transmembrane region" description="Helical" evidence="11">
    <location>
        <begin position="189"/>
        <end position="211"/>
    </location>
</feature>
<dbReference type="PANTHER" id="PTHR43427:SF6">
    <property type="entry name" value="CHLORIDE CHANNEL PROTEIN CLC-E"/>
    <property type="match status" value="1"/>
</dbReference>
<feature type="transmembrane region" description="Helical" evidence="11">
    <location>
        <begin position="21"/>
        <end position="42"/>
    </location>
</feature>
<feature type="transmembrane region" description="Helical" evidence="11">
    <location>
        <begin position="62"/>
        <end position="83"/>
    </location>
</feature>
<keyword evidence="14" id="KW-1185">Reference proteome</keyword>
<evidence type="ECO:0000256" key="3">
    <source>
        <dbReference type="ARBA" id="ARBA00022692"/>
    </source>
</evidence>
<feature type="transmembrane region" description="Helical" evidence="11">
    <location>
        <begin position="412"/>
        <end position="430"/>
    </location>
</feature>
<feature type="transmembrane region" description="Helical" evidence="11">
    <location>
        <begin position="353"/>
        <end position="373"/>
    </location>
</feature>
<keyword evidence="7" id="KW-0869">Chloride channel</keyword>
<feature type="domain" description="CBS" evidence="12">
    <location>
        <begin position="530"/>
        <end position="585"/>
    </location>
</feature>
<dbReference type="InterPro" id="IPR046342">
    <property type="entry name" value="CBS_dom_sf"/>
</dbReference>
<evidence type="ECO:0000256" key="11">
    <source>
        <dbReference type="SAM" id="Phobius"/>
    </source>
</evidence>
<keyword evidence="10" id="KW-0129">CBS domain</keyword>
<keyword evidence="6 11" id="KW-0472">Membrane</keyword>
<dbReference type="InterPro" id="IPR014743">
    <property type="entry name" value="Cl-channel_core"/>
</dbReference>
<dbReference type="PRINTS" id="PR00762">
    <property type="entry name" value="CLCHANNEL"/>
</dbReference>
<sequence>MLSIKKLKLDTLAKQLMGAKKLYWISFIIGVVSGLAALTLKNLIHFIDTRLVGHSVITTENYWYLALPVIGIIITLLIIRFFVKDDIGHGVSKILKSISLDKGKIKPHNSFSSMITSSFTIGFGGSVGAEAPVVLTGAAIGSNLGRFFKLGQADIMLMIGCGATGAIAGIFKAPIAGIVFTLEVLMLDLTMASLVPLLISGITAAVIAVYFMGDAVLFKFNVIHSFDASNIPFYILLGIFAGLFSLYFTRVTMWIERRMKGVKRQISRLLYGGIALGVLIFVFPPLWGEGYSSINKVFNDMGLSLLDNSMFYGFRDNPWFFVVFLLSLLFFKVIAMSVTTASGGIGGIFAPTLFVGAIGGYFIAFFLNLLFGLNLPLDNFALAGMSAMMAGVMHAPLLGIFLTAEITGGYELFFPLIISALAAYITIMRFEPHSIYTKRLAEEGQLVTHHKDKAVLHFMEVGELIETDLEIIDPAATLGDLVQAISRSKRDLFPVVDQDGMLKGMVKMNDIRDIVFKQELYDTVFVKDLMYMPEFFISPNDTMHTVAEKFETSGRYNLAVIDDGKYIGFISRATVFTDYRKTVRTFSHE</sequence>
<dbReference type="Gene3D" id="1.10.3080.10">
    <property type="entry name" value="Clc chloride channel"/>
    <property type="match status" value="1"/>
</dbReference>
<keyword evidence="8" id="KW-0868">Chloride</keyword>
<dbReference type="CDD" id="cd00400">
    <property type="entry name" value="Voltage_gated_ClC"/>
    <property type="match status" value="1"/>
</dbReference>
<keyword evidence="2" id="KW-0813">Transport</keyword>
<dbReference type="SUPFAM" id="SSF54631">
    <property type="entry name" value="CBS-domain pair"/>
    <property type="match status" value="1"/>
</dbReference>
<comment type="caution">
    <text evidence="13">The sequence shown here is derived from an EMBL/GenBank/DDBJ whole genome shotgun (WGS) entry which is preliminary data.</text>
</comment>
<name>A0A0L8V770_9BACT</name>
<dbReference type="PATRIC" id="fig|1409788.3.peg.2961"/>
<dbReference type="RefSeq" id="WP_204374998.1">
    <property type="nucleotide sequence ID" value="NZ_LGIA01000165.1"/>
</dbReference>
<evidence type="ECO:0000313" key="13">
    <source>
        <dbReference type="EMBL" id="KOH44330.1"/>
    </source>
</evidence>
<dbReference type="InterPro" id="IPR050368">
    <property type="entry name" value="ClC-type_chloride_channel"/>
</dbReference>
<evidence type="ECO:0000256" key="1">
    <source>
        <dbReference type="ARBA" id="ARBA00004141"/>
    </source>
</evidence>
<evidence type="ECO:0000256" key="4">
    <source>
        <dbReference type="ARBA" id="ARBA00022989"/>
    </source>
</evidence>
<feature type="transmembrane region" description="Helical" evidence="11">
    <location>
        <begin position="231"/>
        <end position="248"/>
    </location>
</feature>
<organism evidence="13 14">
    <name type="scientific">Sunxiuqinia dokdonensis</name>
    <dbReference type="NCBI Taxonomy" id="1409788"/>
    <lineage>
        <taxon>Bacteria</taxon>
        <taxon>Pseudomonadati</taxon>
        <taxon>Bacteroidota</taxon>
        <taxon>Bacteroidia</taxon>
        <taxon>Marinilabiliales</taxon>
        <taxon>Prolixibacteraceae</taxon>
        <taxon>Sunxiuqinia</taxon>
    </lineage>
</organism>
<dbReference type="Proteomes" id="UP000036958">
    <property type="component" value="Unassembled WGS sequence"/>
</dbReference>
<evidence type="ECO:0000259" key="12">
    <source>
        <dbReference type="PROSITE" id="PS51371"/>
    </source>
</evidence>
<dbReference type="Pfam" id="PF00654">
    <property type="entry name" value="Voltage_CLC"/>
    <property type="match status" value="1"/>
</dbReference>
<accession>A0A0L8V770</accession>